<feature type="chain" id="PRO_5025417489" evidence="2">
    <location>
        <begin position="31"/>
        <end position="101"/>
    </location>
</feature>
<feature type="transmembrane region" description="Helical" evidence="1">
    <location>
        <begin position="46"/>
        <end position="70"/>
    </location>
</feature>
<organism evidence="3">
    <name type="scientific">Salmonella diarizonae</name>
    <dbReference type="NCBI Taxonomy" id="59204"/>
    <lineage>
        <taxon>Bacteria</taxon>
        <taxon>Pseudomonadati</taxon>
        <taxon>Pseudomonadota</taxon>
        <taxon>Gammaproteobacteria</taxon>
        <taxon>Enterobacterales</taxon>
        <taxon>Enterobacteriaceae</taxon>
        <taxon>Salmonella</taxon>
    </lineage>
</organism>
<dbReference type="Pfam" id="PF04956">
    <property type="entry name" value="TrbC"/>
    <property type="match status" value="1"/>
</dbReference>
<protein>
    <submittedName>
        <fullName evidence="3">Conjugal transfer protein</fullName>
    </submittedName>
</protein>
<sequence>MKLITKIKANMKSVYTTFTLGILPAAQAIAAGNDGFQKANEGLNKWVIGLGSLAVATVTLCIMWIGYKVLFDGKQLHDMKNVIVGGILISGASGFGAWYMA</sequence>
<dbReference type="InterPro" id="IPR007039">
    <property type="entry name" value="TrbC/VirB2"/>
</dbReference>
<dbReference type="AlphaFoldDB" id="A0A6C8Y2P7"/>
<keyword evidence="1" id="KW-1133">Transmembrane helix</keyword>
<proteinExistence type="predicted"/>
<dbReference type="Proteomes" id="UP000885362">
    <property type="component" value="Unassembled WGS sequence"/>
</dbReference>
<evidence type="ECO:0000256" key="2">
    <source>
        <dbReference type="SAM" id="SignalP"/>
    </source>
</evidence>
<feature type="transmembrane region" description="Helical" evidence="1">
    <location>
        <begin position="82"/>
        <end position="100"/>
    </location>
</feature>
<dbReference type="EMBL" id="RSHK01000042">
    <property type="protein sequence ID" value="MIE72697.1"/>
    <property type="molecule type" value="Genomic_DNA"/>
</dbReference>
<accession>A0A6C8Y2P7</accession>
<evidence type="ECO:0000256" key="1">
    <source>
        <dbReference type="SAM" id="Phobius"/>
    </source>
</evidence>
<name>A0A6C8Y2P7_SALDZ</name>
<feature type="signal peptide" evidence="2">
    <location>
        <begin position="1"/>
        <end position="30"/>
    </location>
</feature>
<comment type="caution">
    <text evidence="3">The sequence shown here is derived from an EMBL/GenBank/DDBJ whole genome shotgun (WGS) entry which is preliminary data.</text>
</comment>
<keyword evidence="1" id="KW-0812">Transmembrane</keyword>
<keyword evidence="2" id="KW-0732">Signal</keyword>
<keyword evidence="1" id="KW-0472">Membrane</keyword>
<gene>
    <name evidence="3" type="ORF">EL06_25755</name>
</gene>
<reference evidence="3" key="1">
    <citation type="submission" date="2018-08" db="EMBL/GenBank/DDBJ databases">
        <authorList>
            <consortium name="GenomeTrakr network: Whole genome sequencing for foodborne pathogen traceback"/>
        </authorList>
    </citation>
    <scope>NUCLEOTIDE SEQUENCE [LARGE SCALE GENOMIC DNA]</scope>
    <source>
        <strain evidence="3">FMA0132</strain>
    </source>
</reference>
<evidence type="ECO:0000313" key="3">
    <source>
        <dbReference type="EMBL" id="MIE72697.1"/>
    </source>
</evidence>